<dbReference type="AlphaFoldDB" id="K5DA88"/>
<evidence type="ECO:0000256" key="1">
    <source>
        <dbReference type="SAM" id="MobiDB-lite"/>
    </source>
</evidence>
<feature type="compositionally biased region" description="Basic residues" evidence="1">
    <location>
        <begin position="16"/>
        <end position="26"/>
    </location>
</feature>
<sequence length="74" mass="8686">MTNCIKTKLRSTPTNKKNRRGTKNRRRERVLSMETLQSRESMVANVWIGSAIHEWKVFGKMHSGSKVLTWPRMI</sequence>
<evidence type="ECO:0000313" key="3">
    <source>
        <dbReference type="Proteomes" id="UP000007993"/>
    </source>
</evidence>
<proteinExistence type="predicted"/>
<dbReference type="Proteomes" id="UP000007993">
    <property type="component" value="Unassembled WGS sequence"/>
</dbReference>
<protein>
    <submittedName>
        <fullName evidence="2">Uncharacterized protein</fullName>
    </submittedName>
</protein>
<evidence type="ECO:0000313" key="2">
    <source>
        <dbReference type="EMBL" id="EKJ99362.1"/>
    </source>
</evidence>
<organism evidence="2 3">
    <name type="scientific">Rhodopirellula baltica SH28</name>
    <dbReference type="NCBI Taxonomy" id="993517"/>
    <lineage>
        <taxon>Bacteria</taxon>
        <taxon>Pseudomonadati</taxon>
        <taxon>Planctomycetota</taxon>
        <taxon>Planctomycetia</taxon>
        <taxon>Pirellulales</taxon>
        <taxon>Pirellulaceae</taxon>
        <taxon>Rhodopirellula</taxon>
    </lineage>
</organism>
<comment type="caution">
    <text evidence="2">The sequence shown here is derived from an EMBL/GenBank/DDBJ whole genome shotgun (WGS) entry which is preliminary data.</text>
</comment>
<feature type="region of interest" description="Disordered" evidence="1">
    <location>
        <begin position="1"/>
        <end position="26"/>
    </location>
</feature>
<accession>K5DA88</accession>
<reference evidence="2 3" key="1">
    <citation type="journal article" date="2013" name="Mar. Genomics">
        <title>Expression of sulfatases in Rhodopirellula baltica and the diversity of sulfatases in the genus Rhodopirellula.</title>
        <authorList>
            <person name="Wegner C.E."/>
            <person name="Richter-Heitmann T."/>
            <person name="Klindworth A."/>
            <person name="Klockow C."/>
            <person name="Richter M."/>
            <person name="Achstetter T."/>
            <person name="Glockner F.O."/>
            <person name="Harder J."/>
        </authorList>
    </citation>
    <scope>NUCLEOTIDE SEQUENCE [LARGE SCALE GENOMIC DNA]</scope>
    <source>
        <strain evidence="2 3">SH28</strain>
    </source>
</reference>
<dbReference type="PATRIC" id="fig|993517.3.peg.5748"/>
<name>K5DA88_RHOBT</name>
<dbReference type="EMBL" id="AMCW01000147">
    <property type="protein sequence ID" value="EKJ99362.1"/>
    <property type="molecule type" value="Genomic_DNA"/>
</dbReference>
<gene>
    <name evidence="2" type="ORF">RBSH_05309</name>
</gene>